<dbReference type="EnsemblPlants" id="AET1Gv20731300.1">
    <property type="protein sequence ID" value="AET1Gv20731300.1"/>
    <property type="gene ID" value="AET1Gv20731300"/>
</dbReference>
<reference evidence="2" key="1">
    <citation type="journal article" date="2014" name="Science">
        <title>Ancient hybridizations among the ancestral genomes of bread wheat.</title>
        <authorList>
            <consortium name="International Wheat Genome Sequencing Consortium,"/>
            <person name="Marcussen T."/>
            <person name="Sandve S.R."/>
            <person name="Heier L."/>
            <person name="Spannagl M."/>
            <person name="Pfeifer M."/>
            <person name="Jakobsen K.S."/>
            <person name="Wulff B.B."/>
            <person name="Steuernagel B."/>
            <person name="Mayer K.F."/>
            <person name="Olsen O.A."/>
        </authorList>
    </citation>
    <scope>NUCLEOTIDE SEQUENCE [LARGE SCALE GENOMIC DNA]</scope>
    <source>
        <strain evidence="2">cv. AL8/78</strain>
    </source>
</reference>
<evidence type="ECO:0000313" key="2">
    <source>
        <dbReference type="Proteomes" id="UP000015105"/>
    </source>
</evidence>
<dbReference type="AlphaFoldDB" id="A0A452ZEC1"/>
<accession>A0A452ZEC1</accession>
<organism evidence="1 2">
    <name type="scientific">Aegilops tauschii subsp. strangulata</name>
    <name type="common">Goatgrass</name>
    <dbReference type="NCBI Taxonomy" id="200361"/>
    <lineage>
        <taxon>Eukaryota</taxon>
        <taxon>Viridiplantae</taxon>
        <taxon>Streptophyta</taxon>
        <taxon>Embryophyta</taxon>
        <taxon>Tracheophyta</taxon>
        <taxon>Spermatophyta</taxon>
        <taxon>Magnoliopsida</taxon>
        <taxon>Liliopsida</taxon>
        <taxon>Poales</taxon>
        <taxon>Poaceae</taxon>
        <taxon>BOP clade</taxon>
        <taxon>Pooideae</taxon>
        <taxon>Triticodae</taxon>
        <taxon>Triticeae</taxon>
        <taxon>Triticinae</taxon>
        <taxon>Aegilops</taxon>
    </lineage>
</organism>
<keyword evidence="2" id="KW-1185">Reference proteome</keyword>
<protein>
    <submittedName>
        <fullName evidence="1">Uncharacterized protein</fullName>
    </submittedName>
</protein>
<proteinExistence type="predicted"/>
<sequence length="65" mass="7523">MIDTVLYTTNKVEIASGRPSSAFLQKSPWLFIKSTRNPIVQVYLNRYGQNRKKRTTERPTTLPPI</sequence>
<dbReference type="Proteomes" id="UP000015105">
    <property type="component" value="Chromosome 1D"/>
</dbReference>
<reference evidence="2" key="2">
    <citation type="journal article" date="2017" name="Nat. Plants">
        <title>The Aegilops tauschii genome reveals multiple impacts of transposons.</title>
        <authorList>
            <person name="Zhao G."/>
            <person name="Zou C."/>
            <person name="Li K."/>
            <person name="Wang K."/>
            <person name="Li T."/>
            <person name="Gao L."/>
            <person name="Zhang X."/>
            <person name="Wang H."/>
            <person name="Yang Z."/>
            <person name="Liu X."/>
            <person name="Jiang W."/>
            <person name="Mao L."/>
            <person name="Kong X."/>
            <person name="Jiao Y."/>
            <person name="Jia J."/>
        </authorList>
    </citation>
    <scope>NUCLEOTIDE SEQUENCE [LARGE SCALE GENOMIC DNA]</scope>
    <source>
        <strain evidence="2">cv. AL8/78</strain>
    </source>
</reference>
<evidence type="ECO:0000313" key="1">
    <source>
        <dbReference type="EnsemblPlants" id="AET1Gv20731300.1"/>
    </source>
</evidence>
<dbReference type="Gramene" id="AET1Gv20731300.1">
    <property type="protein sequence ID" value="AET1Gv20731300.1"/>
    <property type="gene ID" value="AET1Gv20731300"/>
</dbReference>
<reference evidence="1" key="3">
    <citation type="journal article" date="2017" name="Nature">
        <title>Genome sequence of the progenitor of the wheat D genome Aegilops tauschii.</title>
        <authorList>
            <person name="Luo M.C."/>
            <person name="Gu Y.Q."/>
            <person name="Puiu D."/>
            <person name="Wang H."/>
            <person name="Twardziok S.O."/>
            <person name="Deal K.R."/>
            <person name="Huo N."/>
            <person name="Zhu T."/>
            <person name="Wang L."/>
            <person name="Wang Y."/>
            <person name="McGuire P.E."/>
            <person name="Liu S."/>
            <person name="Long H."/>
            <person name="Ramasamy R.K."/>
            <person name="Rodriguez J.C."/>
            <person name="Van S.L."/>
            <person name="Yuan L."/>
            <person name="Wang Z."/>
            <person name="Xia Z."/>
            <person name="Xiao L."/>
            <person name="Anderson O.D."/>
            <person name="Ouyang S."/>
            <person name="Liang Y."/>
            <person name="Zimin A.V."/>
            <person name="Pertea G."/>
            <person name="Qi P."/>
            <person name="Bennetzen J.L."/>
            <person name="Dai X."/>
            <person name="Dawson M.W."/>
            <person name="Muller H.G."/>
            <person name="Kugler K."/>
            <person name="Rivarola-Duarte L."/>
            <person name="Spannagl M."/>
            <person name="Mayer K.F.X."/>
            <person name="Lu F.H."/>
            <person name="Bevan M.W."/>
            <person name="Leroy P."/>
            <person name="Li P."/>
            <person name="You F.M."/>
            <person name="Sun Q."/>
            <person name="Liu Z."/>
            <person name="Lyons E."/>
            <person name="Wicker T."/>
            <person name="Salzberg S.L."/>
            <person name="Devos K.M."/>
            <person name="Dvorak J."/>
        </authorList>
    </citation>
    <scope>NUCLEOTIDE SEQUENCE [LARGE SCALE GENOMIC DNA]</scope>
    <source>
        <strain evidence="1">cv. AL8/78</strain>
    </source>
</reference>
<reference evidence="1" key="5">
    <citation type="journal article" date="2021" name="G3 (Bethesda)">
        <title>Aegilops tauschii genome assembly Aet v5.0 features greater sequence contiguity and improved annotation.</title>
        <authorList>
            <person name="Wang L."/>
            <person name="Zhu T."/>
            <person name="Rodriguez J.C."/>
            <person name="Deal K.R."/>
            <person name="Dubcovsky J."/>
            <person name="McGuire P.E."/>
            <person name="Lux T."/>
            <person name="Spannagl M."/>
            <person name="Mayer K.F.X."/>
            <person name="Baldrich P."/>
            <person name="Meyers B.C."/>
            <person name="Huo N."/>
            <person name="Gu Y.Q."/>
            <person name="Zhou H."/>
            <person name="Devos K.M."/>
            <person name="Bennetzen J.L."/>
            <person name="Unver T."/>
            <person name="Budak H."/>
            <person name="Gulick P.J."/>
            <person name="Galiba G."/>
            <person name="Kalapos B."/>
            <person name="Nelson D.R."/>
            <person name="Li P."/>
            <person name="You F.M."/>
            <person name="Luo M.C."/>
            <person name="Dvorak J."/>
        </authorList>
    </citation>
    <scope>NUCLEOTIDE SEQUENCE [LARGE SCALE GENOMIC DNA]</scope>
    <source>
        <strain evidence="1">cv. AL8/78</strain>
    </source>
</reference>
<reference evidence="1" key="4">
    <citation type="submission" date="2019-03" db="UniProtKB">
        <authorList>
            <consortium name="EnsemblPlants"/>
        </authorList>
    </citation>
    <scope>IDENTIFICATION</scope>
</reference>
<name>A0A452ZEC1_AEGTS</name>